<accession>A0A0A9BYN7</accession>
<protein>
    <submittedName>
        <fullName evidence="1">Uncharacterized protein</fullName>
    </submittedName>
</protein>
<reference evidence="1" key="1">
    <citation type="submission" date="2014-09" db="EMBL/GenBank/DDBJ databases">
        <authorList>
            <person name="Magalhaes I.L.F."/>
            <person name="Oliveira U."/>
            <person name="Santos F.R."/>
            <person name="Vidigal T.H.D.A."/>
            <person name="Brescovit A.D."/>
            <person name="Santos A.J."/>
        </authorList>
    </citation>
    <scope>NUCLEOTIDE SEQUENCE</scope>
    <source>
        <tissue evidence="1">Shoot tissue taken approximately 20 cm above the soil surface</tissue>
    </source>
</reference>
<dbReference type="EMBL" id="GBRH01230557">
    <property type="protein sequence ID" value="JAD67338.1"/>
    <property type="molecule type" value="Transcribed_RNA"/>
</dbReference>
<organism evidence="1">
    <name type="scientific">Arundo donax</name>
    <name type="common">Giant reed</name>
    <name type="synonym">Donax arundinaceus</name>
    <dbReference type="NCBI Taxonomy" id="35708"/>
    <lineage>
        <taxon>Eukaryota</taxon>
        <taxon>Viridiplantae</taxon>
        <taxon>Streptophyta</taxon>
        <taxon>Embryophyta</taxon>
        <taxon>Tracheophyta</taxon>
        <taxon>Spermatophyta</taxon>
        <taxon>Magnoliopsida</taxon>
        <taxon>Liliopsida</taxon>
        <taxon>Poales</taxon>
        <taxon>Poaceae</taxon>
        <taxon>PACMAD clade</taxon>
        <taxon>Arundinoideae</taxon>
        <taxon>Arundineae</taxon>
        <taxon>Arundo</taxon>
    </lineage>
</organism>
<proteinExistence type="predicted"/>
<reference evidence="1" key="2">
    <citation type="journal article" date="2015" name="Data Brief">
        <title>Shoot transcriptome of the giant reed, Arundo donax.</title>
        <authorList>
            <person name="Barrero R.A."/>
            <person name="Guerrero F.D."/>
            <person name="Moolhuijzen P."/>
            <person name="Goolsby J.A."/>
            <person name="Tidwell J."/>
            <person name="Bellgard S.E."/>
            <person name="Bellgard M.I."/>
        </authorList>
    </citation>
    <scope>NUCLEOTIDE SEQUENCE</scope>
    <source>
        <tissue evidence="1">Shoot tissue taken approximately 20 cm above the soil surface</tissue>
    </source>
</reference>
<dbReference type="AlphaFoldDB" id="A0A0A9BYN7"/>
<name>A0A0A9BYN7_ARUDO</name>
<evidence type="ECO:0000313" key="1">
    <source>
        <dbReference type="EMBL" id="JAD67338.1"/>
    </source>
</evidence>
<sequence>MISGATKISLDKLNRKKDVTFNTYDSAFPSLMTAYFIHQHTSIQRKVLHSKQEVRKKKKSSCTVCNHTTEKLHQFRTLV</sequence>